<comment type="caution">
    <text evidence="5">The sequence shown here is derived from an EMBL/GenBank/DDBJ whole genome shotgun (WGS) entry which is preliminary data.</text>
</comment>
<dbReference type="Proteomes" id="UP000681414">
    <property type="component" value="Unassembled WGS sequence"/>
</dbReference>
<dbReference type="EMBL" id="JAGYPG010000003">
    <property type="protein sequence ID" value="MBS4197000.1"/>
    <property type="molecule type" value="Genomic_DNA"/>
</dbReference>
<dbReference type="InterPro" id="IPR046335">
    <property type="entry name" value="LacI/GalR-like_sensor"/>
</dbReference>
<dbReference type="GO" id="GO:0003700">
    <property type="term" value="F:DNA-binding transcription factor activity"/>
    <property type="evidence" value="ECO:0007669"/>
    <property type="project" value="InterPro"/>
</dbReference>
<evidence type="ECO:0000256" key="1">
    <source>
        <dbReference type="ARBA" id="ARBA00023015"/>
    </source>
</evidence>
<organism evidence="5 6">
    <name type="scientific">Lederbergia citri</name>
    <dbReference type="NCBI Taxonomy" id="2833580"/>
    <lineage>
        <taxon>Bacteria</taxon>
        <taxon>Bacillati</taxon>
        <taxon>Bacillota</taxon>
        <taxon>Bacilli</taxon>
        <taxon>Bacillales</taxon>
        <taxon>Bacillaceae</taxon>
        <taxon>Lederbergia</taxon>
    </lineage>
</organism>
<evidence type="ECO:0000256" key="2">
    <source>
        <dbReference type="ARBA" id="ARBA00023125"/>
    </source>
</evidence>
<dbReference type="InterPro" id="IPR036390">
    <property type="entry name" value="WH_DNA-bd_sf"/>
</dbReference>
<dbReference type="AlphaFoldDB" id="A0A942YIZ8"/>
<dbReference type="CDD" id="cd06267">
    <property type="entry name" value="PBP1_LacI_sugar_binding-like"/>
    <property type="match status" value="1"/>
</dbReference>
<keyword evidence="1" id="KW-0805">Transcription regulation</keyword>
<reference evidence="5 6" key="1">
    <citation type="submission" date="2021-05" db="EMBL/GenBank/DDBJ databases">
        <title>Novel Bacillus species.</title>
        <authorList>
            <person name="Liu G."/>
        </authorList>
    </citation>
    <scope>NUCLEOTIDE SEQUENCE [LARGE SCALE GENOMIC DNA]</scope>
    <source>
        <strain evidence="6">FJAT-49780</strain>
    </source>
</reference>
<evidence type="ECO:0000256" key="3">
    <source>
        <dbReference type="ARBA" id="ARBA00023163"/>
    </source>
</evidence>
<dbReference type="PROSITE" id="PS50949">
    <property type="entry name" value="HTH_GNTR"/>
    <property type="match status" value="1"/>
</dbReference>
<dbReference type="Gene3D" id="3.40.50.2300">
    <property type="match status" value="2"/>
</dbReference>
<gene>
    <name evidence="5" type="ORF">KHA97_18270</name>
</gene>
<feature type="domain" description="HTH gntR-type" evidence="4">
    <location>
        <begin position="1"/>
        <end position="67"/>
    </location>
</feature>
<protein>
    <submittedName>
        <fullName evidence="5">GntR family transcriptional regulator</fullName>
    </submittedName>
</protein>
<dbReference type="SUPFAM" id="SSF53822">
    <property type="entry name" value="Periplasmic binding protein-like I"/>
    <property type="match status" value="1"/>
</dbReference>
<sequence>MYVHVLENIKNMIINGEFPVDQPLPSQKEFADIFNTSEITSRRALTELANEGYIFRIRGKGSFIKKIEDDEETKKLKIKRVYFVYPDAPLQVLTHRFYQDLMDGIFSSCKEKGIQFLTWKIGENEKLPDDNQAGFIVLPHVQGAQEISVKTLETWKMKEKRLVTVHFYYPHLKIPYVVINNITGGYLATQHLISCGHEKIGIILTGKSFMDINQEFSLRMEGYKSALLQHQIEFDPSYIYIAEGNSETEEMGYKGMKALLSLTEPPTAVFATSDYKAIGAIRAAIDSGLKVPEDISIVGFDDISLAKYSTPPLTTFNQNSQNLGKRAVEILVEEYNKKENEEEILKDEIVPELIIRESTRKR</sequence>
<dbReference type="CDD" id="cd07377">
    <property type="entry name" value="WHTH_GntR"/>
    <property type="match status" value="1"/>
</dbReference>
<accession>A0A942YIZ8</accession>
<dbReference type="Pfam" id="PF00392">
    <property type="entry name" value="GntR"/>
    <property type="match status" value="1"/>
</dbReference>
<evidence type="ECO:0000259" key="4">
    <source>
        <dbReference type="PROSITE" id="PS50949"/>
    </source>
</evidence>
<dbReference type="Pfam" id="PF13377">
    <property type="entry name" value="Peripla_BP_3"/>
    <property type="match status" value="1"/>
</dbReference>
<dbReference type="InterPro" id="IPR000524">
    <property type="entry name" value="Tscrpt_reg_HTH_GntR"/>
</dbReference>
<proteinExistence type="predicted"/>
<dbReference type="InterPro" id="IPR036388">
    <property type="entry name" value="WH-like_DNA-bd_sf"/>
</dbReference>
<evidence type="ECO:0000313" key="5">
    <source>
        <dbReference type="EMBL" id="MBS4197000.1"/>
    </source>
</evidence>
<dbReference type="InterPro" id="IPR028082">
    <property type="entry name" value="Peripla_BP_I"/>
</dbReference>
<dbReference type="GO" id="GO:0000976">
    <property type="term" value="F:transcription cis-regulatory region binding"/>
    <property type="evidence" value="ECO:0007669"/>
    <property type="project" value="TreeGrafter"/>
</dbReference>
<keyword evidence="2" id="KW-0238">DNA-binding</keyword>
<dbReference type="SUPFAM" id="SSF46785">
    <property type="entry name" value="Winged helix' DNA-binding domain"/>
    <property type="match status" value="1"/>
</dbReference>
<dbReference type="SMART" id="SM00345">
    <property type="entry name" value="HTH_GNTR"/>
    <property type="match status" value="1"/>
</dbReference>
<dbReference type="PANTHER" id="PTHR30146">
    <property type="entry name" value="LACI-RELATED TRANSCRIPTIONAL REPRESSOR"/>
    <property type="match status" value="1"/>
</dbReference>
<keyword evidence="3" id="KW-0804">Transcription</keyword>
<evidence type="ECO:0000313" key="6">
    <source>
        <dbReference type="Proteomes" id="UP000681414"/>
    </source>
</evidence>
<name>A0A942YIZ8_9BACI</name>
<dbReference type="PANTHER" id="PTHR30146:SF109">
    <property type="entry name" value="HTH-TYPE TRANSCRIPTIONAL REGULATOR GALS"/>
    <property type="match status" value="1"/>
</dbReference>
<keyword evidence="6" id="KW-1185">Reference proteome</keyword>
<dbReference type="Gene3D" id="1.10.10.10">
    <property type="entry name" value="Winged helix-like DNA-binding domain superfamily/Winged helix DNA-binding domain"/>
    <property type="match status" value="1"/>
</dbReference>